<dbReference type="Proteomes" id="UP000001396">
    <property type="component" value="Unassembled WGS sequence"/>
</dbReference>
<comment type="caution">
    <text evidence="1">The sequence shown here is derived from an EMBL/GenBank/DDBJ whole genome shotgun (WGS) entry which is preliminary data.</text>
</comment>
<sequence length="120" mass="13523">MTSLNVTVIEKQQQSTIVETPTTRTTTSSSSPLPLSSITEEVYEAKLVSDPFGQIVERNLKSKHLCIRELNGNRSSFEEYLIGQIQKIDNITNELINECDTLQSRFKLSTETVNIICSKK</sequence>
<dbReference type="RefSeq" id="XP_020430609.1">
    <property type="nucleotide sequence ID" value="XM_020579934.1"/>
</dbReference>
<dbReference type="InParanoid" id="D3BKQ5"/>
<proteinExistence type="predicted"/>
<keyword evidence="2" id="KW-1185">Reference proteome</keyword>
<name>D3BKQ5_HETP5</name>
<dbReference type="GeneID" id="31364612"/>
<gene>
    <name evidence="1" type="ORF">PPL_09137</name>
</gene>
<evidence type="ECO:0000313" key="2">
    <source>
        <dbReference type="Proteomes" id="UP000001396"/>
    </source>
</evidence>
<protein>
    <submittedName>
        <fullName evidence="1">Uncharacterized protein</fullName>
    </submittedName>
</protein>
<reference evidence="1 2" key="1">
    <citation type="journal article" date="2011" name="Genome Res.">
        <title>Phylogeny-wide analysis of social amoeba genomes highlights ancient origins for complex intercellular communication.</title>
        <authorList>
            <person name="Heidel A.J."/>
            <person name="Lawal H.M."/>
            <person name="Felder M."/>
            <person name="Schilde C."/>
            <person name="Helps N.R."/>
            <person name="Tunggal B."/>
            <person name="Rivero F."/>
            <person name="John U."/>
            <person name="Schleicher M."/>
            <person name="Eichinger L."/>
            <person name="Platzer M."/>
            <person name="Noegel A.A."/>
            <person name="Schaap P."/>
            <person name="Gloeckner G."/>
        </authorList>
    </citation>
    <scope>NUCLEOTIDE SEQUENCE [LARGE SCALE GENOMIC DNA]</scope>
    <source>
        <strain evidence="2">ATCC 26659 / Pp 5 / PN500</strain>
    </source>
</reference>
<dbReference type="AlphaFoldDB" id="D3BKQ5"/>
<dbReference type="EMBL" id="ADBJ01000038">
    <property type="protein sequence ID" value="EFA78485.1"/>
    <property type="molecule type" value="Genomic_DNA"/>
</dbReference>
<organism evidence="1 2">
    <name type="scientific">Heterostelium pallidum (strain ATCC 26659 / Pp 5 / PN500)</name>
    <name type="common">Cellular slime mold</name>
    <name type="synonym">Polysphondylium pallidum</name>
    <dbReference type="NCBI Taxonomy" id="670386"/>
    <lineage>
        <taxon>Eukaryota</taxon>
        <taxon>Amoebozoa</taxon>
        <taxon>Evosea</taxon>
        <taxon>Eumycetozoa</taxon>
        <taxon>Dictyostelia</taxon>
        <taxon>Acytosteliales</taxon>
        <taxon>Acytosteliaceae</taxon>
        <taxon>Heterostelium</taxon>
    </lineage>
</organism>
<accession>D3BKQ5</accession>
<evidence type="ECO:0000313" key="1">
    <source>
        <dbReference type="EMBL" id="EFA78485.1"/>
    </source>
</evidence>